<gene>
    <name evidence="1" type="ORF">E1J38_014815</name>
</gene>
<protein>
    <submittedName>
        <fullName evidence="1">Uncharacterized protein</fullName>
    </submittedName>
</protein>
<keyword evidence="2" id="KW-1185">Reference proteome</keyword>
<evidence type="ECO:0000313" key="2">
    <source>
        <dbReference type="Proteomes" id="UP000295814"/>
    </source>
</evidence>
<sequence length="166" mass="19415">MWFKRKNNEIELFDNPTVNELETNVANSLGIKIYSGNKDILRKLTKEEIELSKIKSNTLLSYFTNNYAELLAFTIRAYGNNTKIDDGEEYPKGEEILDSEKPKTIEICGPAIGFGITHAIYFHFLHNDLNVQLSDYLKKRRIPFSNRLLTRLTKYYYEIKTKHNKV</sequence>
<reference evidence="1 2" key="2">
    <citation type="submission" date="2019-07" db="EMBL/GenBank/DDBJ databases">
        <title>Seonamhaeicola sp. W255 draft genome.</title>
        <authorList>
            <person name="Zhang X.-Y."/>
            <person name="Zhang R."/>
            <person name="Zhong Y.-L."/>
            <person name="Du Z.-J."/>
        </authorList>
    </citation>
    <scope>NUCLEOTIDE SEQUENCE [LARGE SCALE GENOMIC DNA]</scope>
    <source>
        <strain evidence="1 2">W255</strain>
    </source>
</reference>
<dbReference type="EMBL" id="SMZJ02000022">
    <property type="protein sequence ID" value="TWO30406.1"/>
    <property type="molecule type" value="Genomic_DNA"/>
</dbReference>
<name>A0A562Y8J4_9FLAO</name>
<accession>A0A562Y8J4</accession>
<organism evidence="1 2">
    <name type="scientific">Seonamhaeicola sediminis</name>
    <dbReference type="NCBI Taxonomy" id="2528206"/>
    <lineage>
        <taxon>Bacteria</taxon>
        <taxon>Pseudomonadati</taxon>
        <taxon>Bacteroidota</taxon>
        <taxon>Flavobacteriia</taxon>
        <taxon>Flavobacteriales</taxon>
        <taxon>Flavobacteriaceae</taxon>
    </lineage>
</organism>
<reference evidence="1 2" key="1">
    <citation type="submission" date="2019-03" db="EMBL/GenBank/DDBJ databases">
        <authorList>
            <person name="Zhong Y.L."/>
        </authorList>
    </citation>
    <scope>NUCLEOTIDE SEQUENCE [LARGE SCALE GENOMIC DNA]</scope>
    <source>
        <strain evidence="1 2">W255</strain>
    </source>
</reference>
<comment type="caution">
    <text evidence="1">The sequence shown here is derived from an EMBL/GenBank/DDBJ whole genome shotgun (WGS) entry which is preliminary data.</text>
</comment>
<dbReference type="OrthoDB" id="965971at2"/>
<dbReference type="Proteomes" id="UP000295814">
    <property type="component" value="Unassembled WGS sequence"/>
</dbReference>
<evidence type="ECO:0000313" key="1">
    <source>
        <dbReference type="EMBL" id="TWO30406.1"/>
    </source>
</evidence>
<dbReference type="AlphaFoldDB" id="A0A562Y8J4"/>
<proteinExistence type="predicted"/>
<dbReference type="RefSeq" id="WP_133357611.1">
    <property type="nucleotide sequence ID" value="NZ_SMZJ02000022.1"/>
</dbReference>